<evidence type="ECO:0000313" key="1">
    <source>
        <dbReference type="EMBL" id="BAI65268.1"/>
    </source>
</evidence>
<reference evidence="1 2" key="3">
    <citation type="journal article" date="2010" name="Sequencing">
        <title>Complete Genome Sequence of Rothia mucilaginosa DY-18: A Clinical Isolate with Dense Meshwork-Like Structures from a Persistent Apical Periodontitis Lesion.</title>
        <authorList>
            <person name="Yamane K."/>
            <person name="Nambu T."/>
            <person name="Yamanaka T."/>
            <person name="Mashimo C."/>
            <person name="Sugimori C."/>
            <person name="Leung K.-P."/>
            <person name="Fukushima H."/>
        </authorList>
    </citation>
    <scope>NUCLEOTIDE SEQUENCE [LARGE SCALE GENOMIC DNA]</scope>
    <source>
        <strain evidence="1 2">DY-18</strain>
    </source>
</reference>
<name>D2NNQ0_ROTMD</name>
<dbReference type="AlphaFoldDB" id="D2NNQ0"/>
<keyword evidence="2" id="KW-1185">Reference proteome</keyword>
<gene>
    <name evidence="1" type="ordered locus">RMDY18_14360</name>
</gene>
<dbReference type="KEGG" id="rmu:RMDY18_14360"/>
<protein>
    <submittedName>
        <fullName evidence="1">Fe2+ transport system protein B</fullName>
    </submittedName>
</protein>
<evidence type="ECO:0000313" key="2">
    <source>
        <dbReference type="Proteomes" id="UP000001883"/>
    </source>
</evidence>
<reference evidence="2" key="1">
    <citation type="submission" date="2009-07" db="EMBL/GenBank/DDBJ databases">
        <title>Complete genome sequence of Rothia mucilaginosa DJ.</title>
        <authorList>
            <person name="Yamane K."/>
            <person name="Nambu T."/>
            <person name="Mashimo C."/>
            <person name="Sugimori C."/>
            <person name="Yamanaka T."/>
            <person name="Leung K."/>
            <person name="Fukushima H."/>
        </authorList>
    </citation>
    <scope>NUCLEOTIDE SEQUENCE [LARGE SCALE GENOMIC DNA]</scope>
    <source>
        <strain evidence="2">DY-18</strain>
    </source>
</reference>
<dbReference type="Proteomes" id="UP000001883">
    <property type="component" value="Chromosome"/>
</dbReference>
<dbReference type="EMBL" id="AP011540">
    <property type="protein sequence ID" value="BAI65268.1"/>
    <property type="molecule type" value="Genomic_DNA"/>
</dbReference>
<dbReference type="HOGENOM" id="CLU_1460260_0_0_11"/>
<accession>D2NNQ0</accession>
<sequence>MLAYTRYGLVHRAGELFAGALAGFVREGGCFAEGELQGAQAVAQGCCVLGADFGCCGGDEACQCGDELACFVEVLEVVGVFVCCQAALDGCGTHHVDGCGADDFDGGYVCDVAQLFVDGFDLLFGEFGVAVYGGFFFRGEAETRVFSAHSPRISYFVCFGKCVLKSGCVRGLSGGIPAIFMVFCV</sequence>
<reference evidence="1 2" key="2">
    <citation type="journal article" date="2010" name="J Osaka Dent Univ">
        <title>Isolation and identification of Rothia mucilaginosa from persistent apical periodontitis lesions.</title>
        <authorList>
            <person name="Yamane K."/>
            <person name="Yoshida M."/>
            <person name="Fujihira T."/>
            <person name="Baba T."/>
            <person name="Tsuji N."/>
            <person name="Hayashi H."/>
            <person name="Sugimori C."/>
            <person name="Yamanaka T."/>
            <person name="Mashimo C."/>
            <person name="Nambu T."/>
            <person name="Kawai H."/>
            <person name="Fukushima H."/>
        </authorList>
    </citation>
    <scope>NUCLEOTIDE SEQUENCE [LARGE SCALE GENOMIC DNA]</scope>
    <source>
        <strain evidence="1 2">DY-18</strain>
    </source>
</reference>
<organism evidence="1 2">
    <name type="scientific">Rothia mucilaginosa (strain DY-18)</name>
    <name type="common">Stomatococcus mucilaginosus</name>
    <dbReference type="NCBI Taxonomy" id="680646"/>
    <lineage>
        <taxon>Bacteria</taxon>
        <taxon>Bacillati</taxon>
        <taxon>Actinomycetota</taxon>
        <taxon>Actinomycetes</taxon>
        <taxon>Micrococcales</taxon>
        <taxon>Micrococcaceae</taxon>
        <taxon>Rothia</taxon>
    </lineage>
</organism>
<proteinExistence type="predicted"/>